<dbReference type="STRING" id="29655.A0A0K9NWX3"/>
<dbReference type="InterPro" id="IPR041806">
    <property type="entry name" value="CID5/6/7_CUE"/>
</dbReference>
<dbReference type="AlphaFoldDB" id="A0A0K9NWX3"/>
<dbReference type="InterPro" id="IPR036063">
    <property type="entry name" value="Smr_dom_sf"/>
</dbReference>
<dbReference type="PANTHER" id="PTHR46651">
    <property type="entry name" value="POLYADENYLATE-BINDING PROTEIN-INTERACTING PROTEIN 7"/>
    <property type="match status" value="1"/>
</dbReference>
<keyword evidence="3" id="KW-1185">Reference proteome</keyword>
<gene>
    <name evidence="2" type="ORF">ZOSMA_59G00300</name>
</gene>
<dbReference type="Proteomes" id="UP000036987">
    <property type="component" value="Unassembled WGS sequence"/>
</dbReference>
<proteinExistence type="predicted"/>
<dbReference type="InterPro" id="IPR053242">
    <property type="entry name" value="PAM2-like_domain"/>
</dbReference>
<dbReference type="InterPro" id="IPR013899">
    <property type="entry name" value="DUF1771"/>
</dbReference>
<dbReference type="OrthoDB" id="3231855at2759"/>
<comment type="caution">
    <text evidence="2">The sequence shown here is derived from an EMBL/GenBank/DDBJ whole genome shotgun (WGS) entry which is preliminary data.</text>
</comment>
<evidence type="ECO:0000313" key="3">
    <source>
        <dbReference type="Proteomes" id="UP000036987"/>
    </source>
</evidence>
<dbReference type="EMBL" id="LFYR01001622">
    <property type="protein sequence ID" value="KMZ60470.1"/>
    <property type="molecule type" value="Genomic_DNA"/>
</dbReference>
<dbReference type="SUPFAM" id="SSF160443">
    <property type="entry name" value="SMR domain-like"/>
    <property type="match status" value="1"/>
</dbReference>
<evidence type="ECO:0000259" key="1">
    <source>
        <dbReference type="PROSITE" id="PS50828"/>
    </source>
</evidence>
<feature type="domain" description="Smr" evidence="1">
    <location>
        <begin position="489"/>
        <end position="571"/>
    </location>
</feature>
<dbReference type="Pfam" id="PF08590">
    <property type="entry name" value="DUF1771"/>
    <property type="match status" value="1"/>
</dbReference>
<accession>A0A0K9NWX3</accession>
<dbReference type="OMA" id="GEQNHAD"/>
<dbReference type="PANTHER" id="PTHR46651:SF1">
    <property type="entry name" value="SMALL MUTS RELATED FAMILY PROTEIN"/>
    <property type="match status" value="1"/>
</dbReference>
<dbReference type="Gene3D" id="3.30.1370.110">
    <property type="match status" value="1"/>
</dbReference>
<sequence length="571" mass="63108">MLSAKGFQDKTDISIKTSKTTLNPNAAEFVPFSSKTSPANAKNAKVSNLDVPVSSGKAVLDHSDSNVSNNSDDEALQYWRRQLPDDITPDFRFMGGDELQMISGLSLNESQFDGLDTNHLPPKSDASSIHSVDDTNLSRSMLYNGDRSSIPFTSLSSSLWNKQSGNADLNNELEKIHRTGDSDAGFLNYLANEYSALNNASFSPMEFLSAEFPGFSVDCIGEVYYRNGCDLNLTVEILSQLEVQVDDGFTHNVNSRILSAPNIAALDFHALPVSKVNKTISKCDENGLSNDFFKCDEKNVKQTSGPFQHIIDKGSFPFTKHGTSSAPRDSLNYASTLCKFASLDSRHWKYDTNGSSDVNVGSSRSLQSLSNSYSGHGKSIYTDKPQGNSIARAAPIWPETEDAVGNVLLESRKEANDLAHVRNACFEQAREASRLENMDLAKELSIKGHLFNMQIEAIHEKMRENIFRRRNLLALEAQSHRRQGQEPLIDLHSLHVSEAIRVLKHELNILKRTARSAGQLLQVMVYVGTGHDTKGSNTSARLLLVAVEQCLLDEDLQFSQPQPGLLRVVLF</sequence>
<dbReference type="CDD" id="cd14371">
    <property type="entry name" value="CUE_CID7_like"/>
    <property type="match status" value="1"/>
</dbReference>
<dbReference type="InterPro" id="IPR009818">
    <property type="entry name" value="PAM2_motif"/>
</dbReference>
<dbReference type="SMART" id="SM00463">
    <property type="entry name" value="SMR"/>
    <property type="match status" value="1"/>
</dbReference>
<organism evidence="2 3">
    <name type="scientific">Zostera marina</name>
    <name type="common">Eelgrass</name>
    <dbReference type="NCBI Taxonomy" id="29655"/>
    <lineage>
        <taxon>Eukaryota</taxon>
        <taxon>Viridiplantae</taxon>
        <taxon>Streptophyta</taxon>
        <taxon>Embryophyta</taxon>
        <taxon>Tracheophyta</taxon>
        <taxon>Spermatophyta</taxon>
        <taxon>Magnoliopsida</taxon>
        <taxon>Liliopsida</taxon>
        <taxon>Zosteraceae</taxon>
        <taxon>Zostera</taxon>
    </lineage>
</organism>
<evidence type="ECO:0000313" key="2">
    <source>
        <dbReference type="EMBL" id="KMZ60470.1"/>
    </source>
</evidence>
<protein>
    <submittedName>
        <fullName evidence="2">Protein CTC-INTERACTING DOMAIN 7</fullName>
    </submittedName>
</protein>
<dbReference type="PROSITE" id="PS50828">
    <property type="entry name" value="SMR"/>
    <property type="match status" value="1"/>
</dbReference>
<dbReference type="SMART" id="SM01162">
    <property type="entry name" value="DUF1771"/>
    <property type="match status" value="1"/>
</dbReference>
<reference evidence="3" key="1">
    <citation type="journal article" date="2016" name="Nature">
        <title>The genome of the seagrass Zostera marina reveals angiosperm adaptation to the sea.</title>
        <authorList>
            <person name="Olsen J.L."/>
            <person name="Rouze P."/>
            <person name="Verhelst B."/>
            <person name="Lin Y.-C."/>
            <person name="Bayer T."/>
            <person name="Collen J."/>
            <person name="Dattolo E."/>
            <person name="De Paoli E."/>
            <person name="Dittami S."/>
            <person name="Maumus F."/>
            <person name="Michel G."/>
            <person name="Kersting A."/>
            <person name="Lauritano C."/>
            <person name="Lohaus R."/>
            <person name="Toepel M."/>
            <person name="Tonon T."/>
            <person name="Vanneste K."/>
            <person name="Amirebrahimi M."/>
            <person name="Brakel J."/>
            <person name="Bostroem C."/>
            <person name="Chovatia M."/>
            <person name="Grimwood J."/>
            <person name="Jenkins J.W."/>
            <person name="Jueterbock A."/>
            <person name="Mraz A."/>
            <person name="Stam W.T."/>
            <person name="Tice H."/>
            <person name="Bornberg-Bauer E."/>
            <person name="Green P.J."/>
            <person name="Pearson G.A."/>
            <person name="Procaccini G."/>
            <person name="Duarte C.M."/>
            <person name="Schmutz J."/>
            <person name="Reusch T.B.H."/>
            <person name="Van de Peer Y."/>
        </authorList>
    </citation>
    <scope>NUCLEOTIDE SEQUENCE [LARGE SCALE GENOMIC DNA]</scope>
    <source>
        <strain evidence="3">cv. Finnish</strain>
    </source>
</reference>
<name>A0A0K9NWX3_ZOSMR</name>
<dbReference type="Pfam" id="PF07145">
    <property type="entry name" value="PAM2"/>
    <property type="match status" value="1"/>
</dbReference>
<dbReference type="InterPro" id="IPR002625">
    <property type="entry name" value="Smr_dom"/>
</dbReference>